<evidence type="ECO:0000256" key="1">
    <source>
        <dbReference type="SAM" id="MobiDB-lite"/>
    </source>
</evidence>
<keyword evidence="3" id="KW-1185">Reference proteome</keyword>
<dbReference type="AlphaFoldDB" id="A0A021VLU1"/>
<proteinExistence type="predicted"/>
<dbReference type="EMBL" id="AXCW01000304">
    <property type="protein sequence ID" value="EYR62189.1"/>
    <property type="molecule type" value="Genomic_DNA"/>
</dbReference>
<sequence>RCAARLDDAGRTATRAAVASRVPQPWPDLIDALGPDLAPQGPETLPAPDAAAPVDLPDPGVVDLPGDADETCDLVAALLEELDDPVTVELALAGMVRWRDVRPVAAQAVAARAIARIDAWGAYPSSVGSAFLAVVLQWLDPRLLNHERFRPPPGGLLREGYASRVEEVPHGATTRAVTSGTAGGPSTVVGYHWQLVEPVPLPAVLQQERLREVQRLLGEPRGLLLATPSRADGTLDAATLERRLEDLPTPTVRSSRWIPRRGPRPAPPVPYDAALAVLRLPPADRPAAAERLGVDAPVGLDALRALSDPRSWRRVVGPTGGHGAFGFVPRPAAVWRGPEAAGRLDAPLLGWCDTGTVAPYWDRGALHSDLDRSTGPALSSAGLCLPHEPDLLAVHLQPMLSFWLEKPRASFGGVARTLGATTTPMAAPAAAALVWLAAFKDVTVRSATAETLAAAAQRGTLTGATLGGQLLDVLGPDAGPFAGDRPKLTRVASTLADTVRLGEAADRLVLDALVVLLPVLHELRGGAELLDVAVGCAERRRAAIALPPGLAALAATSSSTRTASAARRLRDAAVR</sequence>
<protein>
    <submittedName>
        <fullName evidence="2">Uncharacterized protein</fullName>
    </submittedName>
</protein>
<evidence type="ECO:0000313" key="2">
    <source>
        <dbReference type="EMBL" id="EYR62189.1"/>
    </source>
</evidence>
<feature type="compositionally biased region" description="Low complexity" evidence="1">
    <location>
        <begin position="46"/>
        <end position="60"/>
    </location>
</feature>
<organism evidence="2 3">
    <name type="scientific">Actinotalea ferrariae CF5-4</name>
    <dbReference type="NCBI Taxonomy" id="948458"/>
    <lineage>
        <taxon>Bacteria</taxon>
        <taxon>Bacillati</taxon>
        <taxon>Actinomycetota</taxon>
        <taxon>Actinomycetes</taxon>
        <taxon>Micrococcales</taxon>
        <taxon>Cellulomonadaceae</taxon>
        <taxon>Actinotalea</taxon>
    </lineage>
</organism>
<evidence type="ECO:0000313" key="3">
    <source>
        <dbReference type="Proteomes" id="UP000019753"/>
    </source>
</evidence>
<reference evidence="2 3" key="1">
    <citation type="submission" date="2014-01" db="EMBL/GenBank/DDBJ databases">
        <title>Actinotalea ferrariae CF5-4.</title>
        <authorList>
            <person name="Chen F."/>
            <person name="Li Y."/>
            <person name="Wang G."/>
        </authorList>
    </citation>
    <scope>NUCLEOTIDE SEQUENCE [LARGE SCALE GENOMIC DNA]</scope>
    <source>
        <strain evidence="2 3">CF5-4</strain>
    </source>
</reference>
<comment type="caution">
    <text evidence="2">The sequence shown here is derived from an EMBL/GenBank/DDBJ whole genome shotgun (WGS) entry which is preliminary data.</text>
</comment>
<accession>A0A021VLU1</accession>
<feature type="non-terminal residue" evidence="2">
    <location>
        <position position="1"/>
    </location>
</feature>
<dbReference type="Proteomes" id="UP000019753">
    <property type="component" value="Unassembled WGS sequence"/>
</dbReference>
<gene>
    <name evidence="2" type="ORF">N866_11005</name>
</gene>
<feature type="region of interest" description="Disordered" evidence="1">
    <location>
        <begin position="27"/>
        <end position="60"/>
    </location>
</feature>
<dbReference type="RefSeq" id="WP_034228593.1">
    <property type="nucleotide sequence ID" value="NZ_AXCW01000304.1"/>
</dbReference>
<name>A0A021VLU1_9CELL</name>